<evidence type="ECO:0000259" key="1">
    <source>
        <dbReference type="Pfam" id="PF03781"/>
    </source>
</evidence>
<reference evidence="2 3" key="1">
    <citation type="submission" date="2016-09" db="EMBL/GenBank/DDBJ databases">
        <authorList>
            <person name="Capua I."/>
            <person name="De Benedictis P."/>
            <person name="Joannis T."/>
            <person name="Lombin L.H."/>
            <person name="Cattoli G."/>
        </authorList>
    </citation>
    <scope>NUCLEOTIDE SEQUENCE [LARGE SCALE GENOMIC DNA]</scope>
    <source>
        <strain evidence="2 3">A7P-90m</strain>
    </source>
</reference>
<name>A0A1G6GRA0_9BACT</name>
<dbReference type="PROSITE" id="PS51257">
    <property type="entry name" value="PROKAR_LIPOPROTEIN"/>
    <property type="match status" value="1"/>
</dbReference>
<dbReference type="InterPro" id="IPR051043">
    <property type="entry name" value="Sulfatase_Mod_Factor_Kinase"/>
</dbReference>
<dbReference type="SUPFAM" id="SSF56436">
    <property type="entry name" value="C-type lectin-like"/>
    <property type="match status" value="1"/>
</dbReference>
<dbReference type="InterPro" id="IPR016187">
    <property type="entry name" value="CTDL_fold"/>
</dbReference>
<gene>
    <name evidence="2" type="ORF">SAMN05216323_100362</name>
</gene>
<dbReference type="PANTHER" id="PTHR23150:SF19">
    <property type="entry name" value="FORMYLGLYCINE-GENERATING ENZYME"/>
    <property type="match status" value="1"/>
</dbReference>
<dbReference type="InterPro" id="IPR042095">
    <property type="entry name" value="SUMF_sf"/>
</dbReference>
<protein>
    <submittedName>
        <fullName evidence="2">Gliding motility-associated lipoprotein GldJ/gliding motility-associated lipoprotein GldJ,TIGR03530</fullName>
    </submittedName>
</protein>
<keyword evidence="3" id="KW-1185">Reference proteome</keyword>
<dbReference type="RefSeq" id="WP_212590476.1">
    <property type="nucleotide sequence ID" value="NZ_FMYP01000003.1"/>
</dbReference>
<dbReference type="Pfam" id="PF03781">
    <property type="entry name" value="FGE-sulfatase"/>
    <property type="match status" value="1"/>
</dbReference>
<proteinExistence type="predicted"/>
<dbReference type="InterPro" id="IPR005532">
    <property type="entry name" value="SUMF_dom"/>
</dbReference>
<dbReference type="STRING" id="1640674.SAMN05216323_100362"/>
<dbReference type="InterPro" id="IPR019865">
    <property type="entry name" value="Glid_motil-assoc_lipo_GldJ"/>
</dbReference>
<dbReference type="AlphaFoldDB" id="A0A1G6GRA0"/>
<dbReference type="EMBL" id="FMYP01000003">
    <property type="protein sequence ID" value="SDB84547.1"/>
    <property type="molecule type" value="Genomic_DNA"/>
</dbReference>
<dbReference type="NCBIfam" id="TIGR03524">
    <property type="entry name" value="GldJ"/>
    <property type="match status" value="1"/>
</dbReference>
<dbReference type="PANTHER" id="PTHR23150">
    <property type="entry name" value="SULFATASE MODIFYING FACTOR 1, 2"/>
    <property type="match status" value="1"/>
</dbReference>
<dbReference type="Proteomes" id="UP000199452">
    <property type="component" value="Unassembled WGS sequence"/>
</dbReference>
<feature type="domain" description="Sulfatase-modifying factor enzyme-like" evidence="1">
    <location>
        <begin position="61"/>
        <end position="355"/>
    </location>
</feature>
<dbReference type="Gene3D" id="3.90.1580.10">
    <property type="entry name" value="paralog of FGE (formylglycine-generating enzyme)"/>
    <property type="match status" value="1"/>
</dbReference>
<evidence type="ECO:0000313" key="2">
    <source>
        <dbReference type="EMBL" id="SDB84547.1"/>
    </source>
</evidence>
<accession>A0A1G6GRA0</accession>
<evidence type="ECO:0000313" key="3">
    <source>
        <dbReference type="Proteomes" id="UP000199452"/>
    </source>
</evidence>
<keyword evidence="2" id="KW-0449">Lipoprotein</keyword>
<organism evidence="2 3">
    <name type="scientific">Williamwhitmania taraxaci</name>
    <dbReference type="NCBI Taxonomy" id="1640674"/>
    <lineage>
        <taxon>Bacteria</taxon>
        <taxon>Pseudomonadati</taxon>
        <taxon>Bacteroidota</taxon>
        <taxon>Bacteroidia</taxon>
        <taxon>Bacteroidales</taxon>
        <taxon>Williamwhitmaniaceae</taxon>
        <taxon>Williamwhitmania</taxon>
    </lineage>
</organism>
<dbReference type="GO" id="GO:0120147">
    <property type="term" value="F:formylglycine-generating oxidase activity"/>
    <property type="evidence" value="ECO:0007669"/>
    <property type="project" value="TreeGrafter"/>
</dbReference>
<sequence length="511" mass="58400">MKFRFSLLPIFASSMVLFTGCGIIGGGGGGSDKSSATGWQYNNYENGGFEVKANYVPTLGPGLVFVEGGSFTMGRVEQDVMYDWNNMPRRVTIASFYMDQTEVRNVDYREYLHWVRRVLVSYPQVYRNALPDTLVWRTKLGYNDPYVETYFRHPAYNEFPVVGVNWVQANDYCLWRTDRVNEMLLVQEGILKFTPEQKDADNFNTEAYLAGLYQGTVNKNMPSLDPNNKEGRPVSFEDGVLLPKYRLPTEAEWEYAALGLIGNTYEERLTDRKLYPWNGHNVRNGDVKERGKMMANFRRGRGDYMGTAGNLNDNASIPGDVKAYYPNDFNLYNMAGNVNEWVLDVYRPLSAQDVEEFRPFRGNVFDQVKRNEEGQIVEKDSLGRLIREPVKEADVAGRLNYNKSDYRNYLDGDLASSSEYSGINDMDKAEDLGSTRMYFQGKEGSKMKPKDGMASLVNDETRVYKGGSWKDRAYWLVPGTRRFLDQKSSRDDLGFRCAMEHVGSPSGNMKR</sequence>